<comment type="caution">
    <text evidence="5">The sequence shown here is derived from an EMBL/GenBank/DDBJ whole genome shotgun (WGS) entry which is preliminary data.</text>
</comment>
<keyword evidence="3" id="KW-0472">Membrane</keyword>
<keyword evidence="6" id="KW-1185">Reference proteome</keyword>
<dbReference type="CDD" id="cd06257">
    <property type="entry name" value="DnaJ"/>
    <property type="match status" value="1"/>
</dbReference>
<dbReference type="SUPFAM" id="SSF46565">
    <property type="entry name" value="Chaperone J-domain"/>
    <property type="match status" value="1"/>
</dbReference>
<sequence>MTTFHELLGTDDRCSKAEIKKKYRQLSVKLHPDKGGSQALMQMLSMAYQQVSKGNGNKKCSDIMIVNDNDREEGRQQVADLNKKISLLIKERNQLQALIERYQQQASDAYNAGENQAQQTLVLLQTTNKRLNEQLLLLRRQIEENEINPSSSNKRLKKQFAVMIFSVLIIVVIFLGWFIWHYQSQHIQLQPLDLRPTPVTVQVKNVIATQATTTENIDVISSADKIMMTDTVGLWQQRYYEGTRQPYIAVRSLNGSYIVKDCQGTFSYYSNRSHNMARVPANLIFSANDRQFSVYRIPYGNGSSDQQWLNSQSLSINNNIFSNNGYKSSSLALAAVCNNTVPF</sequence>
<dbReference type="Proteomes" id="UP000240728">
    <property type="component" value="Unassembled WGS sequence"/>
</dbReference>
<evidence type="ECO:0000313" key="5">
    <source>
        <dbReference type="EMBL" id="PSX45501.1"/>
    </source>
</evidence>
<dbReference type="InterPro" id="IPR001623">
    <property type="entry name" value="DnaJ_domain"/>
</dbReference>
<keyword evidence="1" id="KW-0143">Chaperone</keyword>
<accession>A0AAX0YXJ2</accession>
<organism evidence="5 6">
    <name type="scientific">Photobacterium kishitanii</name>
    <dbReference type="NCBI Taxonomy" id="318456"/>
    <lineage>
        <taxon>Bacteria</taxon>
        <taxon>Pseudomonadati</taxon>
        <taxon>Pseudomonadota</taxon>
        <taxon>Gammaproteobacteria</taxon>
        <taxon>Vibrionales</taxon>
        <taxon>Vibrionaceae</taxon>
        <taxon>Photobacterium</taxon>
    </lineage>
</organism>
<feature type="coiled-coil region" evidence="2">
    <location>
        <begin position="71"/>
        <end position="148"/>
    </location>
</feature>
<evidence type="ECO:0000256" key="3">
    <source>
        <dbReference type="SAM" id="Phobius"/>
    </source>
</evidence>
<dbReference type="PRINTS" id="PR00625">
    <property type="entry name" value="JDOMAIN"/>
</dbReference>
<dbReference type="Gene3D" id="1.10.287.110">
    <property type="entry name" value="DnaJ domain"/>
    <property type="match status" value="1"/>
</dbReference>
<reference evidence="5 6" key="1">
    <citation type="submission" date="2018-01" db="EMBL/GenBank/DDBJ databases">
        <title>Whole genome sequencing of Histamine producing bacteria.</title>
        <authorList>
            <person name="Butler K."/>
        </authorList>
    </citation>
    <scope>NUCLEOTIDE SEQUENCE [LARGE SCALE GENOMIC DNA]</scope>
    <source>
        <strain evidence="5 6">A1-4</strain>
    </source>
</reference>
<dbReference type="Pfam" id="PF00226">
    <property type="entry name" value="DnaJ"/>
    <property type="match status" value="1"/>
</dbReference>
<feature type="domain" description="J" evidence="4">
    <location>
        <begin position="3"/>
        <end position="82"/>
    </location>
</feature>
<dbReference type="AlphaFoldDB" id="A0AAX0YXJ2"/>
<evidence type="ECO:0000259" key="4">
    <source>
        <dbReference type="PROSITE" id="PS50076"/>
    </source>
</evidence>
<dbReference type="EMBL" id="PYOZ01000004">
    <property type="protein sequence ID" value="PSX45501.1"/>
    <property type="molecule type" value="Genomic_DNA"/>
</dbReference>
<dbReference type="PROSITE" id="PS50076">
    <property type="entry name" value="DNAJ_2"/>
    <property type="match status" value="1"/>
</dbReference>
<evidence type="ECO:0000313" key="6">
    <source>
        <dbReference type="Proteomes" id="UP000240728"/>
    </source>
</evidence>
<protein>
    <recommendedName>
        <fullName evidence="4">J domain-containing protein</fullName>
    </recommendedName>
</protein>
<evidence type="ECO:0000256" key="2">
    <source>
        <dbReference type="SAM" id="Coils"/>
    </source>
</evidence>
<dbReference type="InterPro" id="IPR036869">
    <property type="entry name" value="J_dom_sf"/>
</dbReference>
<keyword evidence="2" id="KW-0175">Coiled coil</keyword>
<proteinExistence type="predicted"/>
<evidence type="ECO:0000256" key="1">
    <source>
        <dbReference type="ARBA" id="ARBA00023186"/>
    </source>
</evidence>
<feature type="transmembrane region" description="Helical" evidence="3">
    <location>
        <begin position="160"/>
        <end position="180"/>
    </location>
</feature>
<keyword evidence="3" id="KW-1133">Transmembrane helix</keyword>
<dbReference type="SMART" id="SM00271">
    <property type="entry name" value="DnaJ"/>
    <property type="match status" value="1"/>
</dbReference>
<gene>
    <name evidence="5" type="ORF">C0W53_09805</name>
</gene>
<dbReference type="RefSeq" id="WP_045042724.1">
    <property type="nucleotide sequence ID" value="NZ_JZTB01000019.1"/>
</dbReference>
<name>A0AAX0YXJ2_9GAMM</name>
<keyword evidence="3" id="KW-0812">Transmembrane</keyword>